<dbReference type="GO" id="GO:0005509">
    <property type="term" value="F:calcium ion binding"/>
    <property type="evidence" value="ECO:0007669"/>
    <property type="project" value="InterPro"/>
</dbReference>
<dbReference type="STRING" id="946362.F2UGQ8"/>
<dbReference type="RefSeq" id="XP_004991729.1">
    <property type="nucleotide sequence ID" value="XM_004991672.1"/>
</dbReference>
<comment type="caution">
    <text evidence="5">Lacks conserved residue(s) required for the propagation of feature annotation.</text>
</comment>
<feature type="domain" description="HYR" evidence="10">
    <location>
        <begin position="2215"/>
        <end position="2304"/>
    </location>
</feature>
<evidence type="ECO:0000256" key="6">
    <source>
        <dbReference type="SAM" id="MobiDB-lite"/>
    </source>
</evidence>
<dbReference type="InterPro" id="IPR000152">
    <property type="entry name" value="EGF-type_Asp/Asn_hydroxyl_site"/>
</dbReference>
<feature type="compositionally biased region" description="Acidic residues" evidence="6">
    <location>
        <begin position="2704"/>
        <end position="2714"/>
    </location>
</feature>
<keyword evidence="12" id="KW-1185">Reference proteome</keyword>
<keyword evidence="1 5" id="KW-0245">EGF-like domain</keyword>
<feature type="domain" description="EGF-like" evidence="9">
    <location>
        <begin position="953"/>
        <end position="994"/>
    </location>
</feature>
<dbReference type="InterPro" id="IPR009030">
    <property type="entry name" value="Growth_fac_rcpt_cys_sf"/>
</dbReference>
<evidence type="ECO:0000256" key="3">
    <source>
        <dbReference type="ARBA" id="ARBA00022737"/>
    </source>
</evidence>
<dbReference type="InterPro" id="IPR001881">
    <property type="entry name" value="EGF-like_Ca-bd_dom"/>
</dbReference>
<feature type="region of interest" description="Disordered" evidence="6">
    <location>
        <begin position="2847"/>
        <end position="2923"/>
    </location>
</feature>
<dbReference type="OrthoDB" id="10045365at2759"/>
<feature type="domain" description="HYR" evidence="10">
    <location>
        <begin position="1722"/>
        <end position="1801"/>
    </location>
</feature>
<feature type="transmembrane region" description="Helical" evidence="7">
    <location>
        <begin position="2582"/>
        <end position="2605"/>
    </location>
</feature>
<feature type="chain" id="PRO_5003287484" evidence="8">
    <location>
        <begin position="28"/>
        <end position="2923"/>
    </location>
</feature>
<dbReference type="Proteomes" id="UP000007799">
    <property type="component" value="Unassembled WGS sequence"/>
</dbReference>
<feature type="compositionally biased region" description="Polar residues" evidence="6">
    <location>
        <begin position="2425"/>
        <end position="2439"/>
    </location>
</feature>
<organism evidence="12">
    <name type="scientific">Salpingoeca rosetta (strain ATCC 50818 / BSB-021)</name>
    <dbReference type="NCBI Taxonomy" id="946362"/>
    <lineage>
        <taxon>Eukaryota</taxon>
        <taxon>Choanoflagellata</taxon>
        <taxon>Craspedida</taxon>
        <taxon>Salpingoecidae</taxon>
        <taxon>Salpingoeca</taxon>
    </lineage>
</organism>
<dbReference type="CDD" id="cd00054">
    <property type="entry name" value="EGF_CA"/>
    <property type="match status" value="2"/>
</dbReference>
<feature type="domain" description="HYR" evidence="10">
    <location>
        <begin position="1476"/>
        <end position="1558"/>
    </location>
</feature>
<sequence>MHCRSPLVISTALLVTILALLSPPATAIVDIPRFFSEATPHSTLTQAGTYPSLKGDVVNSNDAATLSMSAWMRASFSTNTGGTQLLWDVGSSVTGVSLVYTATNTVRATMCSAGQVILALEHNITASHLDAGANVDVVFSLDRRTDGVVNQTARLRVGDEEHVAVVDMTPLWSDSDATAFLAPMSSNICTGSAGAVVDFADGQADLDLGLNIYTNWFYFDKPVTGDWYSTDRPRAQFGIPPDLQYLEAGDYASINDESFNGKQNADVAPITFYVSVQLHPKYLNVDGSPPSPEVLIEIGGHKVGLSLFYAAPHTLVLNKCGGSITIVYEVPEELTGTGDSTPFLDIMFGRDFSDNLFLVVNGEAVPPVALGAANDIAGTDRSGVLQIVKNYCNGDGSYVNSRNEGVEFTSGTVDWNIGFSLWVEEVYDPALTTDPSICQHGVILTKHSTGLAYCSCLPGFGGMRCDEEDLSTLPATCYESEAPLTTGPQLLRPNPTASPIALYCDMDYWGGGNTMCGKFLRDNTVGKQFLDSDFGRVTSDDAGSYDLSSLANSASTGYQASHDCRHLIEGREQGVFMNAGSDKDGSSMMDAVLFTTILPEVLRNASSLLDVRQRPDALVGDVGCQAGVLDVFTADGEAATTLYPFDLTGAALVNTSTMWVNYAKDGAIMSASATDSCMDTGENLVFWGFEDASGRVPNYRCSSQGVVTIGTYCGAASAPSFRNNYLLVKATPPARDQVKALIGEADWTLRSFGAATSTPTAFRQQSATLEVVTNFLKVPVGQSELIFTVGTASNGVTVAYAAPYNLQLFFCADSVTQQETFRLHDFHITGGQQSLALSLLKQTNAYAVVLYVDFVPVAVTGAVVSNGQWAGSDSISFFSTASGVCGGTFRAPVSQRVNPLRGLRMWTGKAFSNEDRCALTNACFNGGTCLNGWYDPPLCECAPGFTGPACADDIDECASPSLNNCHKYADCENVPSTFTCRCKFGFTGNGTHCIDVTDPAITCPASVVSTDVFISWSSPNATDNVDDGVSVSCDTRPQTFPIGTTAVTCTATDAAGNQAQCSFDVTRLDAQPPVFPECPAAMVVGTDRFSNKHTLSYAVPLAIDNHIPNVPVTCTPEPGEDVAIGTTSVTCVADDGRNRAFCSFSITVEDQEPPLLSCPGDVQTTAPPGATSVNTIALPNPTALDAVDNDPSSLDVSCNATANQPFLVGYTVVECSAEDTSGNRATCTFEVVVRDETNPTVTCPANMGVATDAGMPTAVVDTVSLLTASDNGRIARKACTWDASTPMPIGSNTVTCEVEDEFANSASCSFTVTVSDAEPPVIVCSNNVTVSTEVSVADAAVTFGLPSVSDNSGRVASVSCDTPTQGRFGIGETIVRCSARDVAGNSASCALSISVMDTEPPALGCPPAMSVSTDAGLSTAAIEFAPTASDNSGMSVAINCTVPSPADLGVGAYAVACSAADVSGNRATCTFDVVVFDEEPPVLSCPDSLQLKAPGNATSVVANWTTVAAADNSGEPVTVTCSHNVGDALNVSVHHVDCSARDAYGNTDECAFVVTVQSDLAPTVTCPNDIVTQTSLGTSVAVVRWADAATAVDNADATLPTRCFPPAGRRFEIGAHFPYCMAVDASSRVGYCSFKVTVLDVEPPVWECPDHITITTARNESYGVLNATTPTVSDNSGQVVAQSCTHAHGDLLPFGDTTRRCEAADPSGNRAVCNTTITVVDAQPPSITFLQPDLVVETKFRESYAVVVLPDPVAWDNVGVTRVSCNASSGAFAIGVHHVRCEAEDAAGNTNAGQYRVTVVDVEPPVLTCPQSRVVVVRAGPGGDVDGDSAFYLSTTSPVTTTDVRTAPVIPTTPTAGMTMPGLATMNVSASKTATSTAATSTTTTTTTTTESEPSAAAKSRSRRETSRTGEDNTLTLLLVGTRELFTVYYGDNSDSDRQAASITISCVVVDGSPALGVGNVTRVQCSGVDASMNEASCSFLIAVQTADAPELACDGPVTVVAVDGTAAPVSVQAPVQTRASEPLALSVAECVLPASSELPVGEHDVVCFGKVVDLVPATSSAAPTTAAPASDDDDTAVGTSTNSDGDDDDDYDHVASAPTTLPATSESFIGFCFSRVYVLEATPPDIECPSDVRVALPSTPLAQTAAVVLLDPAASDNEGLAGVSCSEPNIASFPAGRHTVNCTAVDVYGNRATCGYTVTVIDEHPPVLECPTLVSTTVSRLTEAAVAVDIGIIEARDNTGATFSTADSSSNGGGDGLVGDLVVACSAPAGGRFPVGQRTEVTCTSTDAAGNTGTCAFAVEVGVDCIGQWSEWVCERCPNRVEHRAFQVSAFPVLGGAACPGEQQRACVDAEPCFFLRTSLVIGPVLDIDAAMGPLRADLVAFLTDVLPQIARVYGVEYDEAMASMTIEGVFATSAPTPAVTISDTTDASISNSNSANTVDDDGAGDAAANGMRRRSSDDDDDDGGSAGDDDGSIAEVVKDHLKVSVLIDAERTPALAMLDALEATMSDSSNTAAVAANEVLAILRAGDPEDVFEDVSVAVFTSVTAQSVLETTSTTVLTTSNTPTTVGSRTETSLQAQVPLIAGVCAAALILVVLIVGAVLVRLRKDEPIVLARRSPSTRRHRTSTLKRSDIIKIRGLHHEEEAEYLEMNTLNNPLYDSKDGTNGSDGEEEEDLYDVVRAPNASDTSSDDDDDIMGKDMFDFAGDEDEEDADDGFGLFGGTVERNDYSSANNMPVEEMSDDDLDAQVDMDMVAAFERRDPLGLSANKNRNSSYGGDSGDDDDDYDDNDGDGDDEEDISGLFGFGQQDPIVADLMDGLMSSEKMINHRKIQNLEEKNRELQRQLSMYTSQQPSPMRGASLTEGPVMTSTPVPVGVADDDKNAPSRVSVERPATLWMDDGDGDGDDDVVPPGGVETSADEWLPR</sequence>
<dbReference type="PROSITE" id="PS50825">
    <property type="entry name" value="HYR"/>
    <property type="match status" value="8"/>
</dbReference>
<dbReference type="InterPro" id="IPR000742">
    <property type="entry name" value="EGF"/>
</dbReference>
<feature type="region of interest" description="Disordered" evidence="6">
    <location>
        <begin position="2654"/>
        <end position="2737"/>
    </location>
</feature>
<evidence type="ECO:0000256" key="8">
    <source>
        <dbReference type="SAM" id="SignalP"/>
    </source>
</evidence>
<accession>F2UGQ8</accession>
<dbReference type="InParanoid" id="F2UGQ8"/>
<dbReference type="PANTHER" id="PTHR24273:SF32">
    <property type="entry name" value="HYALIN"/>
    <property type="match status" value="1"/>
</dbReference>
<evidence type="ECO:0000256" key="4">
    <source>
        <dbReference type="ARBA" id="ARBA00023157"/>
    </source>
</evidence>
<feature type="domain" description="HYR" evidence="10">
    <location>
        <begin position="1639"/>
        <end position="1721"/>
    </location>
</feature>
<name>F2UGQ8_SALR5</name>
<proteinExistence type="predicted"/>
<dbReference type="eggNOG" id="KOG4292">
    <property type="taxonomic scope" value="Eukaryota"/>
</dbReference>
<keyword evidence="2 8" id="KW-0732">Signal</keyword>
<dbReference type="EMBL" id="GL832973">
    <property type="protein sequence ID" value="EGD75808.1"/>
    <property type="molecule type" value="Genomic_DNA"/>
</dbReference>
<feature type="compositionally biased region" description="Acidic residues" evidence="6">
    <location>
        <begin position="2897"/>
        <end position="2907"/>
    </location>
</feature>
<evidence type="ECO:0000259" key="10">
    <source>
        <dbReference type="PROSITE" id="PS50825"/>
    </source>
</evidence>
<keyword evidence="3" id="KW-0677">Repeat</keyword>
<feature type="region of interest" description="Disordered" evidence="6">
    <location>
        <begin position="2425"/>
        <end position="2474"/>
    </location>
</feature>
<dbReference type="Gene3D" id="2.10.25.10">
    <property type="entry name" value="Laminin"/>
    <property type="match status" value="2"/>
</dbReference>
<dbReference type="PROSITE" id="PS00010">
    <property type="entry name" value="ASX_HYDROXYL"/>
    <property type="match status" value="1"/>
</dbReference>
<feature type="compositionally biased region" description="Acidic residues" evidence="6">
    <location>
        <begin position="2778"/>
        <end position="2798"/>
    </location>
</feature>
<keyword evidence="7" id="KW-1133">Transmembrane helix</keyword>
<dbReference type="PANTHER" id="PTHR24273">
    <property type="entry name" value="FI04643P-RELATED"/>
    <property type="match status" value="1"/>
</dbReference>
<dbReference type="PROSITE" id="PS01186">
    <property type="entry name" value="EGF_2"/>
    <property type="match status" value="3"/>
</dbReference>
<reference evidence="11" key="1">
    <citation type="submission" date="2009-08" db="EMBL/GenBank/DDBJ databases">
        <title>Annotation of Salpingoeca rosetta.</title>
        <authorList>
            <consortium name="The Broad Institute Genome Sequencing Platform"/>
            <person name="Russ C."/>
            <person name="Cuomo C."/>
            <person name="Burger G."/>
            <person name="Gray M.W."/>
            <person name="Holland P.W.H."/>
            <person name="King N."/>
            <person name="Lang F.B.F."/>
            <person name="Roger A.J."/>
            <person name="Ruiz-Trillo I."/>
            <person name="Young S.K."/>
            <person name="Zeng Q."/>
            <person name="Gargeya S."/>
            <person name="Alvarado L."/>
            <person name="Berlin A."/>
            <person name="Chapman S.B."/>
            <person name="Chen Z."/>
            <person name="Freedman E."/>
            <person name="Gellesch M."/>
            <person name="Goldberg J."/>
            <person name="Griggs A."/>
            <person name="Gujja S."/>
            <person name="Heilman E."/>
            <person name="Heiman D."/>
            <person name="Howarth C."/>
            <person name="Mehta T."/>
            <person name="Neiman D."/>
            <person name="Pearson M."/>
            <person name="Roberts A."/>
            <person name="Saif S."/>
            <person name="Shea T."/>
            <person name="Shenoy N."/>
            <person name="Sisk P."/>
            <person name="Stolte C."/>
            <person name="Sykes S."/>
            <person name="White J."/>
            <person name="Yandava C."/>
            <person name="Haas B."/>
            <person name="Nusbaum C."/>
            <person name="Birren B."/>
        </authorList>
    </citation>
    <scope>NUCLEOTIDE SEQUENCE [LARGE SCALE GENOMIC DNA]</scope>
    <source>
        <strain evidence="11">ATCC 50818</strain>
    </source>
</reference>
<feature type="compositionally biased region" description="Polar residues" evidence="6">
    <location>
        <begin position="2654"/>
        <end position="2667"/>
    </location>
</feature>
<feature type="compositionally biased region" description="Low complexity" evidence="6">
    <location>
        <begin position="1869"/>
        <end position="1899"/>
    </location>
</feature>
<dbReference type="Pfam" id="PF12947">
    <property type="entry name" value="EGF_3"/>
    <property type="match status" value="1"/>
</dbReference>
<evidence type="ECO:0000256" key="5">
    <source>
        <dbReference type="PROSITE-ProRule" id="PRU00076"/>
    </source>
</evidence>
<feature type="region of interest" description="Disordered" evidence="6">
    <location>
        <begin position="2763"/>
        <end position="2805"/>
    </location>
</feature>
<dbReference type="Pfam" id="PF02494">
    <property type="entry name" value="HYR"/>
    <property type="match status" value="12"/>
</dbReference>
<dbReference type="PROSITE" id="PS50026">
    <property type="entry name" value="EGF_3"/>
    <property type="match status" value="2"/>
</dbReference>
<protein>
    <submittedName>
        <fullName evidence="11">Epidermal growth factor</fullName>
    </submittedName>
</protein>
<feature type="region of interest" description="Disordered" evidence="6">
    <location>
        <begin position="2061"/>
        <end position="2099"/>
    </location>
</feature>
<feature type="region of interest" description="Disordered" evidence="6">
    <location>
        <begin position="1869"/>
        <end position="1911"/>
    </location>
</feature>
<dbReference type="Pfam" id="PF00008">
    <property type="entry name" value="EGF"/>
    <property type="match status" value="1"/>
</dbReference>
<evidence type="ECO:0000256" key="7">
    <source>
        <dbReference type="SAM" id="Phobius"/>
    </source>
</evidence>
<dbReference type="InterPro" id="IPR003410">
    <property type="entry name" value="HYR_dom"/>
</dbReference>
<feature type="domain" description="HYR" evidence="10">
    <location>
        <begin position="987"/>
        <end position="1069"/>
    </location>
</feature>
<feature type="signal peptide" evidence="8">
    <location>
        <begin position="1"/>
        <end position="27"/>
    </location>
</feature>
<dbReference type="PROSITE" id="PS00022">
    <property type="entry name" value="EGF_1"/>
    <property type="match status" value="2"/>
</dbReference>
<gene>
    <name evidence="11" type="ORF">PTSG_07926</name>
</gene>
<dbReference type="SMART" id="SM00179">
    <property type="entry name" value="EGF_CA"/>
    <property type="match status" value="2"/>
</dbReference>
<dbReference type="SMART" id="SM00181">
    <property type="entry name" value="EGF"/>
    <property type="match status" value="3"/>
</dbReference>
<dbReference type="KEGG" id="sre:PTSG_07926"/>
<feature type="domain" description="HYR" evidence="10">
    <location>
        <begin position="2120"/>
        <end position="2203"/>
    </location>
</feature>
<feature type="domain" description="HYR" evidence="10">
    <location>
        <begin position="1148"/>
        <end position="1235"/>
    </location>
</feature>
<evidence type="ECO:0000256" key="2">
    <source>
        <dbReference type="ARBA" id="ARBA00022729"/>
    </source>
</evidence>
<feature type="domain" description="HYR" evidence="10">
    <location>
        <begin position="1315"/>
        <end position="1397"/>
    </location>
</feature>
<evidence type="ECO:0000313" key="11">
    <source>
        <dbReference type="EMBL" id="EGD75808.1"/>
    </source>
</evidence>
<feature type="domain" description="EGF-like" evidence="9">
    <location>
        <begin position="913"/>
        <end position="951"/>
    </location>
</feature>
<dbReference type="eggNOG" id="KOG1217">
    <property type="taxonomic scope" value="Eukaryota"/>
</dbReference>
<dbReference type="PROSITE" id="PS01187">
    <property type="entry name" value="EGF_CA"/>
    <property type="match status" value="1"/>
</dbReference>
<dbReference type="GeneID" id="16072289"/>
<evidence type="ECO:0000313" key="12">
    <source>
        <dbReference type="Proteomes" id="UP000007799"/>
    </source>
</evidence>
<evidence type="ECO:0000256" key="1">
    <source>
        <dbReference type="ARBA" id="ARBA00022536"/>
    </source>
</evidence>
<dbReference type="InterPro" id="IPR018097">
    <property type="entry name" value="EGF_Ca-bd_CS"/>
</dbReference>
<evidence type="ECO:0000259" key="9">
    <source>
        <dbReference type="PROSITE" id="PS50026"/>
    </source>
</evidence>
<feature type="compositionally biased region" description="Acidic residues" evidence="6">
    <location>
        <begin position="2459"/>
        <end position="2474"/>
    </location>
</feature>
<feature type="compositionally biased region" description="Low complexity" evidence="6">
    <location>
        <begin position="2061"/>
        <end position="2070"/>
    </location>
</feature>
<dbReference type="InterPro" id="IPR024731">
    <property type="entry name" value="NELL2-like_EGF"/>
</dbReference>
<feature type="disulfide bond" evidence="5">
    <location>
        <begin position="941"/>
        <end position="950"/>
    </location>
</feature>
<dbReference type="FunFam" id="2.10.25.10:FF:000038">
    <property type="entry name" value="Fibrillin 2"/>
    <property type="match status" value="1"/>
</dbReference>
<dbReference type="SUPFAM" id="SSF57184">
    <property type="entry name" value="Growth factor receptor domain"/>
    <property type="match status" value="1"/>
</dbReference>
<keyword evidence="7" id="KW-0812">Transmembrane</keyword>
<keyword evidence="4 5" id="KW-1015">Disulfide bond</keyword>
<keyword evidence="7" id="KW-0472">Membrane</keyword>